<evidence type="ECO:0000256" key="8">
    <source>
        <dbReference type="RuleBase" id="RU363032"/>
    </source>
</evidence>
<gene>
    <name evidence="10" type="ORF">SAMN05446927_1956</name>
</gene>
<keyword evidence="6 8" id="KW-1133">Transmembrane helix</keyword>
<evidence type="ECO:0000256" key="1">
    <source>
        <dbReference type="ARBA" id="ARBA00004651"/>
    </source>
</evidence>
<dbReference type="AlphaFoldDB" id="A0A7Z7I408"/>
<protein>
    <submittedName>
        <fullName evidence="10">ABC-type spermidine/putrescine transport system, permease component I</fullName>
    </submittedName>
</protein>
<dbReference type="GO" id="GO:0055085">
    <property type="term" value="P:transmembrane transport"/>
    <property type="evidence" value="ECO:0007669"/>
    <property type="project" value="InterPro"/>
</dbReference>
<organism evidence="10 11">
    <name type="scientific">Caballeronia arationis</name>
    <dbReference type="NCBI Taxonomy" id="1777142"/>
    <lineage>
        <taxon>Bacteria</taxon>
        <taxon>Pseudomonadati</taxon>
        <taxon>Pseudomonadota</taxon>
        <taxon>Betaproteobacteria</taxon>
        <taxon>Burkholderiales</taxon>
        <taxon>Burkholderiaceae</taxon>
        <taxon>Caballeronia</taxon>
    </lineage>
</organism>
<evidence type="ECO:0000313" key="11">
    <source>
        <dbReference type="Proteomes" id="UP000219522"/>
    </source>
</evidence>
<dbReference type="Pfam" id="PF00528">
    <property type="entry name" value="BPD_transp_1"/>
    <property type="match status" value="1"/>
</dbReference>
<evidence type="ECO:0000256" key="3">
    <source>
        <dbReference type="ARBA" id="ARBA00022448"/>
    </source>
</evidence>
<dbReference type="EMBL" id="OCSU01000001">
    <property type="protein sequence ID" value="SOE60566.1"/>
    <property type="molecule type" value="Genomic_DNA"/>
</dbReference>
<dbReference type="Gene3D" id="1.10.3720.10">
    <property type="entry name" value="MetI-like"/>
    <property type="match status" value="1"/>
</dbReference>
<evidence type="ECO:0000256" key="5">
    <source>
        <dbReference type="ARBA" id="ARBA00022692"/>
    </source>
</evidence>
<dbReference type="RefSeq" id="WP_062639055.1">
    <property type="nucleotide sequence ID" value="NZ_FCOG02000046.1"/>
</dbReference>
<evidence type="ECO:0000256" key="7">
    <source>
        <dbReference type="ARBA" id="ARBA00023136"/>
    </source>
</evidence>
<feature type="transmembrane region" description="Helical" evidence="8">
    <location>
        <begin position="241"/>
        <end position="264"/>
    </location>
</feature>
<keyword evidence="3 8" id="KW-0813">Transport</keyword>
<dbReference type="SUPFAM" id="SSF161098">
    <property type="entry name" value="MetI-like"/>
    <property type="match status" value="1"/>
</dbReference>
<dbReference type="InterPro" id="IPR035906">
    <property type="entry name" value="MetI-like_sf"/>
</dbReference>
<dbReference type="PANTHER" id="PTHR42929:SF5">
    <property type="entry name" value="ABC TRANSPORTER PERMEASE PROTEIN"/>
    <property type="match status" value="1"/>
</dbReference>
<dbReference type="InterPro" id="IPR000515">
    <property type="entry name" value="MetI-like"/>
</dbReference>
<proteinExistence type="inferred from homology"/>
<dbReference type="PROSITE" id="PS50928">
    <property type="entry name" value="ABC_TM1"/>
    <property type="match status" value="1"/>
</dbReference>
<feature type="transmembrane region" description="Helical" evidence="8">
    <location>
        <begin position="205"/>
        <end position="229"/>
    </location>
</feature>
<dbReference type="OrthoDB" id="9808619at2"/>
<comment type="subcellular location">
    <subcellularLocation>
        <location evidence="1 8">Cell membrane</location>
        <topology evidence="1 8">Multi-pass membrane protein</topology>
    </subcellularLocation>
</comment>
<keyword evidence="5 8" id="KW-0812">Transmembrane</keyword>
<reference evidence="10 11" key="1">
    <citation type="submission" date="2017-09" db="EMBL/GenBank/DDBJ databases">
        <authorList>
            <person name="Varghese N."/>
            <person name="Submissions S."/>
        </authorList>
    </citation>
    <scope>NUCLEOTIDE SEQUENCE [LARGE SCALE GENOMIC DNA]</scope>
    <source>
        <strain evidence="10 11">OK806</strain>
    </source>
</reference>
<feature type="transmembrane region" description="Helical" evidence="8">
    <location>
        <begin position="348"/>
        <end position="369"/>
    </location>
</feature>
<accession>A0A7Z7I408</accession>
<keyword evidence="11" id="KW-1185">Reference proteome</keyword>
<dbReference type="GO" id="GO:0005886">
    <property type="term" value="C:plasma membrane"/>
    <property type="evidence" value="ECO:0007669"/>
    <property type="project" value="UniProtKB-SubCell"/>
</dbReference>
<evidence type="ECO:0000256" key="2">
    <source>
        <dbReference type="ARBA" id="ARBA00007069"/>
    </source>
</evidence>
<keyword evidence="4" id="KW-1003">Cell membrane</keyword>
<dbReference type="Proteomes" id="UP000219522">
    <property type="component" value="Unassembled WGS sequence"/>
</dbReference>
<evidence type="ECO:0000259" key="9">
    <source>
        <dbReference type="PROSITE" id="PS50928"/>
    </source>
</evidence>
<sequence>MNTMTIAAEPTLESAARLKRELKLAEAKKRAVALLFIAPLAIFLFLIFVVPIGALLTRAAENPEVATALPHTGAALRAWDRKAPPPDAAYAALAQDLTAIQDGESMGALARRLNTEIPGYRSLVAKTARAMPLNGDDGKPLAAPQIRAKIVELDERWGDVNYWQAIAKNAGRYSPFYLLAALDHRQDGFGNIEHAGPDQSIYLSIFARTFVIGVAVTFFALLLGFPLAYWISTLPARRANLVMVLVLIPFWTSVLVRVAAWIVLLQSEGLVNKALIGAGLIDQPFALLFNRVGVYISMTHILLPFMILPLYSVMKSVPPTYQRAAVSLGSHPFAAFWRVYVPQTYPGIGAGVLLVFILAIGYYITPALLGGPNDQMVSYYIAYFTNVTINWGMACALGALLLAATLVLYVIYGRFTRSNVSLG</sequence>
<comment type="similarity">
    <text evidence="2">Belongs to the binding-protein-dependent transport system permease family. CysTW subfamily.</text>
</comment>
<comment type="caution">
    <text evidence="10">The sequence shown here is derived from an EMBL/GenBank/DDBJ whole genome shotgun (WGS) entry which is preliminary data.</text>
</comment>
<evidence type="ECO:0000313" key="10">
    <source>
        <dbReference type="EMBL" id="SOE60566.1"/>
    </source>
</evidence>
<keyword evidence="7 8" id="KW-0472">Membrane</keyword>
<feature type="transmembrane region" description="Helical" evidence="8">
    <location>
        <begin position="32"/>
        <end position="56"/>
    </location>
</feature>
<feature type="transmembrane region" description="Helical" evidence="8">
    <location>
        <begin position="292"/>
        <end position="313"/>
    </location>
</feature>
<evidence type="ECO:0000256" key="6">
    <source>
        <dbReference type="ARBA" id="ARBA00022989"/>
    </source>
</evidence>
<feature type="transmembrane region" description="Helical" evidence="8">
    <location>
        <begin position="389"/>
        <end position="412"/>
    </location>
</feature>
<evidence type="ECO:0000256" key="4">
    <source>
        <dbReference type="ARBA" id="ARBA00022475"/>
    </source>
</evidence>
<feature type="domain" description="ABC transmembrane type-1" evidence="9">
    <location>
        <begin position="206"/>
        <end position="412"/>
    </location>
</feature>
<dbReference type="CDD" id="cd06261">
    <property type="entry name" value="TM_PBP2"/>
    <property type="match status" value="1"/>
</dbReference>
<dbReference type="PANTHER" id="PTHR42929">
    <property type="entry name" value="INNER MEMBRANE ABC TRANSPORTER PERMEASE PROTEIN YDCU-RELATED-RELATED"/>
    <property type="match status" value="1"/>
</dbReference>
<name>A0A7Z7I408_9BURK</name>